<dbReference type="AlphaFoldDB" id="A0A8J5G9H9"/>
<dbReference type="InterPro" id="IPR013103">
    <property type="entry name" value="RVT_2"/>
</dbReference>
<reference evidence="3 4" key="1">
    <citation type="submission" date="2020-08" db="EMBL/GenBank/DDBJ databases">
        <title>Plant Genome Project.</title>
        <authorList>
            <person name="Zhang R.-G."/>
        </authorList>
    </citation>
    <scope>NUCLEOTIDE SEQUENCE [LARGE SCALE GENOMIC DNA]</scope>
    <source>
        <tissue evidence="3">Rhizome</tissue>
    </source>
</reference>
<evidence type="ECO:0000313" key="3">
    <source>
        <dbReference type="EMBL" id="KAG6494687.1"/>
    </source>
</evidence>
<evidence type="ECO:0000259" key="2">
    <source>
        <dbReference type="Pfam" id="PF07727"/>
    </source>
</evidence>
<dbReference type="EMBL" id="JACMSC010000012">
    <property type="protein sequence ID" value="KAG6494687.1"/>
    <property type="molecule type" value="Genomic_DNA"/>
</dbReference>
<comment type="caution">
    <text evidence="3">The sequence shown here is derived from an EMBL/GenBank/DDBJ whole genome shotgun (WGS) entry which is preliminary data.</text>
</comment>
<organism evidence="3 4">
    <name type="scientific">Zingiber officinale</name>
    <name type="common">Ginger</name>
    <name type="synonym">Amomum zingiber</name>
    <dbReference type="NCBI Taxonomy" id="94328"/>
    <lineage>
        <taxon>Eukaryota</taxon>
        <taxon>Viridiplantae</taxon>
        <taxon>Streptophyta</taxon>
        <taxon>Embryophyta</taxon>
        <taxon>Tracheophyta</taxon>
        <taxon>Spermatophyta</taxon>
        <taxon>Magnoliopsida</taxon>
        <taxon>Liliopsida</taxon>
        <taxon>Zingiberales</taxon>
        <taxon>Zingiberaceae</taxon>
        <taxon>Zingiber</taxon>
    </lineage>
</organism>
<dbReference type="Pfam" id="PF07727">
    <property type="entry name" value="RVT_2"/>
    <property type="match status" value="1"/>
</dbReference>
<accession>A0A8J5G9H9</accession>
<sequence length="118" mass="13191">MQQPTQVLFENDSERKPTLAVSTPENSLEDSSTVAEILSTAAEILPTAAEATDTAVQSLRHDLIFTGTDDAMFKEFKKSMMVEFEMSDLGMMHYFLGIEVVQSTNGILFLKRSMCKKF</sequence>
<dbReference type="Proteomes" id="UP000734854">
    <property type="component" value="Unassembled WGS sequence"/>
</dbReference>
<evidence type="ECO:0000256" key="1">
    <source>
        <dbReference type="SAM" id="MobiDB-lite"/>
    </source>
</evidence>
<gene>
    <name evidence="3" type="ORF">ZIOFF_042448</name>
</gene>
<name>A0A8J5G9H9_ZINOF</name>
<feature type="region of interest" description="Disordered" evidence="1">
    <location>
        <begin position="1"/>
        <end position="27"/>
    </location>
</feature>
<protein>
    <recommendedName>
        <fullName evidence="2">Reverse transcriptase Ty1/copia-type domain-containing protein</fullName>
    </recommendedName>
</protein>
<keyword evidence="4" id="KW-1185">Reference proteome</keyword>
<feature type="domain" description="Reverse transcriptase Ty1/copia-type" evidence="2">
    <location>
        <begin position="61"/>
        <end position="110"/>
    </location>
</feature>
<proteinExistence type="predicted"/>
<evidence type="ECO:0000313" key="4">
    <source>
        <dbReference type="Proteomes" id="UP000734854"/>
    </source>
</evidence>